<keyword evidence="2" id="KW-1003">Cell membrane</keyword>
<feature type="transmembrane region" description="Helical" evidence="6">
    <location>
        <begin position="302"/>
        <end position="328"/>
    </location>
</feature>
<feature type="transmembrane region" description="Helical" evidence="6">
    <location>
        <begin position="236"/>
        <end position="259"/>
    </location>
</feature>
<dbReference type="Gene3D" id="3.40.50.620">
    <property type="entry name" value="HUPs"/>
    <property type="match status" value="1"/>
</dbReference>
<feature type="transmembrane region" description="Helical" evidence="6">
    <location>
        <begin position="130"/>
        <end position="148"/>
    </location>
</feature>
<proteinExistence type="predicted"/>
<feature type="transmembrane region" description="Helical" evidence="6">
    <location>
        <begin position="349"/>
        <end position="370"/>
    </location>
</feature>
<dbReference type="InterPro" id="IPR002293">
    <property type="entry name" value="AA/rel_permease1"/>
</dbReference>
<evidence type="ECO:0000256" key="3">
    <source>
        <dbReference type="ARBA" id="ARBA00022692"/>
    </source>
</evidence>
<dbReference type="Pfam" id="PF13520">
    <property type="entry name" value="AA_permease_2"/>
    <property type="match status" value="1"/>
</dbReference>
<gene>
    <name evidence="8" type="ORF">LRS13_19020</name>
</gene>
<dbReference type="EMBL" id="CP088295">
    <property type="protein sequence ID" value="UUY02757.1"/>
    <property type="molecule type" value="Genomic_DNA"/>
</dbReference>
<dbReference type="InterPro" id="IPR006016">
    <property type="entry name" value="UspA"/>
</dbReference>
<dbReference type="PANTHER" id="PTHR42770">
    <property type="entry name" value="AMINO ACID TRANSPORTER-RELATED"/>
    <property type="match status" value="1"/>
</dbReference>
<dbReference type="InterPro" id="IPR050367">
    <property type="entry name" value="APC_superfamily"/>
</dbReference>
<sequence>MAERRLHGLQRVLGVNALFSTAYGNVGSSIYYALGLVAGLALGLTPLVFLITGAFFFCTAATYAEATAMYPEAGGSSSFARRAFNEFVSFFAAWGQMLNYLITIAISAFFVPHYLGGLFWEPLKTAPGDIIFGIGVIVLLSVVNVVGVKESAGLNITLAVVDFLTQLALVIVGFVLVFSPDVLQANVDFGVAPTWTQFLVAIPLGMIAYTGIETISNMAEEARDEAKTIPAAINRVQIAVFAIYFTLPAIALSALPVTFNEETGEYQTLLGLPEEEGGFAGDPILGVVKEIDLGPLQAAGELYVGLLAATILFLATNAGIIGVSRLVYSMGIHRQMPDQLRQLHPKYGTPWVGILVFGVVACLTLIPGQAEFLGNMYAFGAMLSFTIAHVALIVLRVRQPDVERPYRGPGNIRIRGHDLPPTAIIGGLGTGTAFVVVTVLNPEVAIAGVIWLAVGIGVYVAYRRNQGLDLSTTVKVALPRPVTETEAEYDSILVALEVTPEYDPDALATAVRLAARRRRGIYVMVLITVPASSPINAAMPAKEAQARALIEQARLQGGRRVTGRWAKVRAGQAGRTIVDEARAMRARAIVMPLPPRTTGSSVFGKTLETVLAERPCRVIIESEPQPQSRVLAG</sequence>
<keyword evidence="3 6" id="KW-0812">Transmembrane</keyword>
<feature type="transmembrane region" description="Helical" evidence="6">
    <location>
        <begin position="198"/>
        <end position="215"/>
    </location>
</feature>
<evidence type="ECO:0000313" key="8">
    <source>
        <dbReference type="EMBL" id="UUY02757.1"/>
    </source>
</evidence>
<keyword evidence="9" id="KW-1185">Reference proteome</keyword>
<keyword evidence="5 6" id="KW-0472">Membrane</keyword>
<dbReference type="Proteomes" id="UP001058860">
    <property type="component" value="Chromosome"/>
</dbReference>
<evidence type="ECO:0000256" key="4">
    <source>
        <dbReference type="ARBA" id="ARBA00022989"/>
    </source>
</evidence>
<dbReference type="RefSeq" id="WP_353863280.1">
    <property type="nucleotide sequence ID" value="NZ_CP088295.1"/>
</dbReference>
<dbReference type="Pfam" id="PF00582">
    <property type="entry name" value="Usp"/>
    <property type="match status" value="1"/>
</dbReference>
<comment type="subcellular location">
    <subcellularLocation>
        <location evidence="1">Cell membrane</location>
        <topology evidence="1">Multi-pass membrane protein</topology>
    </subcellularLocation>
</comment>
<reference evidence="9" key="1">
    <citation type="submission" date="2021-11" db="EMBL/GenBank/DDBJ databases">
        <title>Cultivation dependent microbiological survey of springs from the worlds oldest radium mine currently devoted to the extraction of radon-saturated water.</title>
        <authorList>
            <person name="Kapinusova G."/>
            <person name="Smrhova T."/>
            <person name="Strejcek M."/>
            <person name="Suman J."/>
            <person name="Jani K."/>
            <person name="Pajer P."/>
            <person name="Uhlik O."/>
        </authorList>
    </citation>
    <scope>NUCLEOTIDE SEQUENCE [LARGE SCALE GENOMIC DNA]</scope>
    <source>
        <strain evidence="9">J379</strain>
    </source>
</reference>
<feature type="transmembrane region" description="Helical" evidence="6">
    <location>
        <begin position="155"/>
        <end position="178"/>
    </location>
</feature>
<evidence type="ECO:0000256" key="5">
    <source>
        <dbReference type="ARBA" id="ARBA00023136"/>
    </source>
</evidence>
<evidence type="ECO:0000259" key="7">
    <source>
        <dbReference type="Pfam" id="PF00582"/>
    </source>
</evidence>
<feature type="domain" description="UspA" evidence="7">
    <location>
        <begin position="489"/>
        <end position="620"/>
    </location>
</feature>
<dbReference type="PANTHER" id="PTHR42770:SF11">
    <property type="entry name" value="INNER MEMBRANE TRANSPORT PROTEIN YBAT"/>
    <property type="match status" value="1"/>
</dbReference>
<protein>
    <submittedName>
        <fullName evidence="8">APC family permease</fullName>
    </submittedName>
</protein>
<feature type="transmembrane region" description="Helical" evidence="6">
    <location>
        <begin position="376"/>
        <end position="397"/>
    </location>
</feature>
<name>A0ABY5PDW4_9ACTN</name>
<feature type="transmembrane region" description="Helical" evidence="6">
    <location>
        <begin position="418"/>
        <end position="438"/>
    </location>
</feature>
<dbReference type="SUPFAM" id="SSF52402">
    <property type="entry name" value="Adenine nucleotide alpha hydrolases-like"/>
    <property type="match status" value="1"/>
</dbReference>
<evidence type="ECO:0000256" key="2">
    <source>
        <dbReference type="ARBA" id="ARBA00022475"/>
    </source>
</evidence>
<feature type="transmembrane region" description="Helical" evidence="6">
    <location>
        <begin position="40"/>
        <end position="66"/>
    </location>
</feature>
<dbReference type="InterPro" id="IPR014729">
    <property type="entry name" value="Rossmann-like_a/b/a_fold"/>
</dbReference>
<feature type="transmembrane region" description="Helical" evidence="6">
    <location>
        <begin position="521"/>
        <end position="539"/>
    </location>
</feature>
<organism evidence="8 9">
    <name type="scientific">Svornostia abyssi</name>
    <dbReference type="NCBI Taxonomy" id="2898438"/>
    <lineage>
        <taxon>Bacteria</taxon>
        <taxon>Bacillati</taxon>
        <taxon>Actinomycetota</taxon>
        <taxon>Thermoleophilia</taxon>
        <taxon>Solirubrobacterales</taxon>
        <taxon>Baekduiaceae</taxon>
        <taxon>Svornostia</taxon>
    </lineage>
</organism>
<evidence type="ECO:0000313" key="9">
    <source>
        <dbReference type="Proteomes" id="UP001058860"/>
    </source>
</evidence>
<keyword evidence="4 6" id="KW-1133">Transmembrane helix</keyword>
<feature type="transmembrane region" description="Helical" evidence="6">
    <location>
        <begin position="12"/>
        <end position="34"/>
    </location>
</feature>
<evidence type="ECO:0000256" key="6">
    <source>
        <dbReference type="SAM" id="Phobius"/>
    </source>
</evidence>
<dbReference type="Gene3D" id="1.20.1740.10">
    <property type="entry name" value="Amino acid/polyamine transporter I"/>
    <property type="match status" value="1"/>
</dbReference>
<feature type="transmembrane region" description="Helical" evidence="6">
    <location>
        <begin position="87"/>
        <end position="110"/>
    </location>
</feature>
<evidence type="ECO:0000256" key="1">
    <source>
        <dbReference type="ARBA" id="ARBA00004651"/>
    </source>
</evidence>
<feature type="transmembrane region" description="Helical" evidence="6">
    <location>
        <begin position="444"/>
        <end position="462"/>
    </location>
</feature>
<accession>A0ABY5PDW4</accession>